<dbReference type="AlphaFoldDB" id="A0A021VP09"/>
<dbReference type="Proteomes" id="UP000019753">
    <property type="component" value="Unassembled WGS sequence"/>
</dbReference>
<sequence>MGASRPARGGARDVSAARTAAVGGSVGGPDGGPLLFARYAYPPNELGYCGPDASRELLERASAATAGGVPDDGGLRLQARGFEGAWPYLELIAHAHGLADPLDRRVVEAYWVGNDLLRGVSRAALGACLEDRFRPRGRAAWEGVAGAVGGPGRAVPHHSFHVLAVYPWVGLLRSGLRDEALRVLDRCRIRWGRVLEVSGGHAVIRSRPLVWDGHRLGEGPPVVERVVTRVDGYGLAPALAPGDWCSAHWDWACDRLDHRGVAALRSWTRHQLAVIDGLERPAPARVLA</sequence>
<protein>
    <submittedName>
        <fullName evidence="1">Uncharacterized protein</fullName>
    </submittedName>
</protein>
<dbReference type="InterPro" id="IPR045660">
    <property type="entry name" value="DUF6390"/>
</dbReference>
<organism evidence="1 2">
    <name type="scientific">Actinotalea ferrariae CF5-4</name>
    <dbReference type="NCBI Taxonomy" id="948458"/>
    <lineage>
        <taxon>Bacteria</taxon>
        <taxon>Bacillati</taxon>
        <taxon>Actinomycetota</taxon>
        <taxon>Actinomycetes</taxon>
        <taxon>Micrococcales</taxon>
        <taxon>Cellulomonadaceae</taxon>
        <taxon>Actinotalea</taxon>
    </lineage>
</organism>
<name>A0A021VP09_9CELL</name>
<proteinExistence type="predicted"/>
<dbReference type="Pfam" id="PF19927">
    <property type="entry name" value="DUF6390"/>
    <property type="match status" value="1"/>
</dbReference>
<evidence type="ECO:0000313" key="2">
    <source>
        <dbReference type="Proteomes" id="UP000019753"/>
    </source>
</evidence>
<evidence type="ECO:0000313" key="1">
    <source>
        <dbReference type="EMBL" id="EYR62866.1"/>
    </source>
</evidence>
<comment type="caution">
    <text evidence="1">The sequence shown here is derived from an EMBL/GenBank/DDBJ whole genome shotgun (WGS) entry which is preliminary data.</text>
</comment>
<keyword evidence="2" id="KW-1185">Reference proteome</keyword>
<accession>A0A021VP09</accession>
<reference evidence="1 2" key="1">
    <citation type="submission" date="2014-01" db="EMBL/GenBank/DDBJ databases">
        <title>Actinotalea ferrariae CF5-4.</title>
        <authorList>
            <person name="Chen F."/>
            <person name="Li Y."/>
            <person name="Wang G."/>
        </authorList>
    </citation>
    <scope>NUCLEOTIDE SEQUENCE [LARGE SCALE GENOMIC DNA]</scope>
    <source>
        <strain evidence="1 2">CF5-4</strain>
    </source>
</reference>
<dbReference type="EMBL" id="AXCW01000157">
    <property type="protein sequence ID" value="EYR62866.1"/>
    <property type="molecule type" value="Genomic_DNA"/>
</dbReference>
<gene>
    <name evidence="1" type="ORF">N866_04640</name>
</gene>